<dbReference type="VEuPathDB" id="PlasmoDB:PCYB_005480"/>
<reference evidence="1 2" key="1">
    <citation type="journal article" date="2012" name="Nat. Genet.">
        <title>Plasmodium cynomolgi genome sequences provide insight into Plasmodium vivax and the monkey malaria clade.</title>
        <authorList>
            <person name="Tachibana S."/>
            <person name="Sullivan S.A."/>
            <person name="Kawai S."/>
            <person name="Nakamura S."/>
            <person name="Kim H.R."/>
            <person name="Goto N."/>
            <person name="Arisue N."/>
            <person name="Palacpac N.M.Q."/>
            <person name="Honma H."/>
            <person name="Yagi M."/>
            <person name="Tougan T."/>
            <person name="Katakai Y."/>
            <person name="Kaneko O."/>
            <person name="Mita T."/>
            <person name="Kita K."/>
            <person name="Yasutomi Y."/>
            <person name="Sutton P.L."/>
            <person name="Shakhbatyan R."/>
            <person name="Horii T."/>
            <person name="Yasunaga T."/>
            <person name="Barnwell J.W."/>
            <person name="Escalante A.A."/>
            <person name="Carlton J.M."/>
            <person name="Tanabe K."/>
        </authorList>
    </citation>
    <scope>NUCLEOTIDE SEQUENCE [LARGE SCALE GENOMIC DNA]</scope>
    <source>
        <strain evidence="1 2">B</strain>
    </source>
</reference>
<gene>
    <name evidence="1" type="ORF">PCYB_005480</name>
</gene>
<dbReference type="RefSeq" id="XP_004228017.1">
    <property type="nucleotide sequence ID" value="XM_004227969.1"/>
</dbReference>
<dbReference type="GeneID" id="14696341"/>
<sequence length="299" mass="34809">YPSYECYKDIQKQFVEKIDRHDYKISDQILEFEIKYPHNILQKHDLSDVFTNLKKYLSNDHVFGSAHYNGEGTCKYISYLLCDKIRDKHGICDENRFNLLKEFVDKYNKSTNSDMCKNIVNHIDGLEFKKMKSLYEIYDWYTSLSDAYAHGNKHYCSNMKYLVYLYNTFINSYRSDISIFYTLLKNFEGLMNNLLSRAIPLCSEYDFALVNADLYKSVLISPNPSGINSIPPKGDTSNNIFTPEQSEVISSSIRIEEEQKEAYPEIPQISKVSDLLHVEVPSVTQSPVGERQLHQKVNT</sequence>
<evidence type="ECO:0000313" key="2">
    <source>
        <dbReference type="Proteomes" id="UP000006319"/>
    </source>
</evidence>
<name>K6V0E9_PLACD</name>
<dbReference type="AlphaFoldDB" id="K6V0E9"/>
<keyword evidence="2" id="KW-1185">Reference proteome</keyword>
<dbReference type="KEGG" id="pcy:PCYB_005480"/>
<dbReference type="OrthoDB" id="389504at2759"/>
<organism evidence="1 2">
    <name type="scientific">Plasmodium cynomolgi (strain B)</name>
    <dbReference type="NCBI Taxonomy" id="1120755"/>
    <lineage>
        <taxon>Eukaryota</taxon>
        <taxon>Sar</taxon>
        <taxon>Alveolata</taxon>
        <taxon>Apicomplexa</taxon>
        <taxon>Aconoidasida</taxon>
        <taxon>Haemosporida</taxon>
        <taxon>Plasmodiidae</taxon>
        <taxon>Plasmodium</taxon>
        <taxon>Plasmodium (Plasmodium)</taxon>
    </lineage>
</organism>
<proteinExistence type="predicted"/>
<feature type="non-terminal residue" evidence="1">
    <location>
        <position position="1"/>
    </location>
</feature>
<protein>
    <submittedName>
        <fullName evidence="1">CYIR protein</fullName>
    </submittedName>
</protein>
<dbReference type="EMBL" id="DF157856">
    <property type="protein sequence ID" value="GAB69799.1"/>
    <property type="molecule type" value="Genomic_DNA"/>
</dbReference>
<dbReference type="Proteomes" id="UP000006319">
    <property type="component" value="Unassembled WGS sequence"/>
</dbReference>
<evidence type="ECO:0000313" key="1">
    <source>
        <dbReference type="EMBL" id="GAB69799.1"/>
    </source>
</evidence>
<accession>K6V0E9</accession>